<keyword evidence="2" id="KW-1185">Reference proteome</keyword>
<sequence>MLCRGLGEWGGPARCTEPLAVAMGFRSVADLLEEGRVLRARLHAGEPLTPRDWRRTVLSVEIVFVSDVVGSGWDWSTTTGFSDEETIRLLRSVQRKIARALHSG</sequence>
<dbReference type="STRING" id="161355.PS9374_07122"/>
<proteinExistence type="predicted"/>
<reference evidence="2" key="2">
    <citation type="submission" date="2016-04" db="EMBL/GenBank/DDBJ databases">
        <title>Planomonospora sphaerica JCM9374 whole genome shotgun sequence.</title>
        <authorList>
            <person name="Suzuki T."/>
            <person name="Dohra H."/>
            <person name="Kodani S."/>
        </authorList>
    </citation>
    <scope>NUCLEOTIDE SEQUENCE [LARGE SCALE GENOMIC DNA]</scope>
    <source>
        <strain evidence="2">JCM 9374</strain>
    </source>
</reference>
<evidence type="ECO:0000313" key="2">
    <source>
        <dbReference type="Proteomes" id="UP000077701"/>
    </source>
</evidence>
<dbReference type="Proteomes" id="UP000077701">
    <property type="component" value="Unassembled WGS sequence"/>
</dbReference>
<name>A0A171DQU5_9ACTN</name>
<organism evidence="1 2">
    <name type="scientific">Planomonospora sphaerica</name>
    <dbReference type="NCBI Taxonomy" id="161355"/>
    <lineage>
        <taxon>Bacteria</taxon>
        <taxon>Bacillati</taxon>
        <taxon>Actinomycetota</taxon>
        <taxon>Actinomycetes</taxon>
        <taxon>Streptosporangiales</taxon>
        <taxon>Streptosporangiaceae</taxon>
        <taxon>Planomonospora</taxon>
    </lineage>
</organism>
<evidence type="ECO:0000313" key="1">
    <source>
        <dbReference type="EMBL" id="GAT71431.1"/>
    </source>
</evidence>
<gene>
    <name evidence="1" type="ORF">PS9374_07122</name>
</gene>
<protein>
    <submittedName>
        <fullName evidence="1">Uncharacterized protein</fullName>
    </submittedName>
</protein>
<dbReference type="AlphaFoldDB" id="A0A171DQU5"/>
<accession>A0A171DQU5</accession>
<dbReference type="EMBL" id="BDCX01000031">
    <property type="protein sequence ID" value="GAT71431.1"/>
    <property type="molecule type" value="Genomic_DNA"/>
</dbReference>
<comment type="caution">
    <text evidence="1">The sequence shown here is derived from an EMBL/GenBank/DDBJ whole genome shotgun (WGS) entry which is preliminary data.</text>
</comment>
<reference evidence="1 2" key="1">
    <citation type="journal article" date="2016" name="Genome Announc.">
        <title>Draft Genome Sequence of Planomonospora sphaerica JCM9374, a Rare Actinomycete.</title>
        <authorList>
            <person name="Dohra H."/>
            <person name="Suzuki T."/>
            <person name="Inoue Y."/>
            <person name="Kodani S."/>
        </authorList>
    </citation>
    <scope>NUCLEOTIDE SEQUENCE [LARGE SCALE GENOMIC DNA]</scope>
    <source>
        <strain evidence="1 2">JCM 9374</strain>
    </source>
</reference>